<protein>
    <submittedName>
        <fullName evidence="4">Uncharacterized protein</fullName>
    </submittedName>
</protein>
<feature type="domain" description="Gfo/Idh/MocA-like oxidoreductase N-terminal" evidence="2">
    <location>
        <begin position="125"/>
        <end position="234"/>
    </location>
</feature>
<reference evidence="5" key="1">
    <citation type="submission" date="2018-05" db="EMBL/GenBank/DDBJ databases">
        <authorList>
            <person name="Du Z."/>
            <person name="Wang X."/>
        </authorList>
    </citation>
    <scope>NUCLEOTIDE SEQUENCE [LARGE SCALE GENOMIC DNA]</scope>
    <source>
        <strain evidence="5">CQN31</strain>
    </source>
</reference>
<dbReference type="Proteomes" id="UP000245765">
    <property type="component" value="Unassembled WGS sequence"/>
</dbReference>
<dbReference type="Pfam" id="PF01408">
    <property type="entry name" value="GFO_IDH_MocA"/>
    <property type="match status" value="1"/>
</dbReference>
<dbReference type="SUPFAM" id="SSF55347">
    <property type="entry name" value="Glyceraldehyde-3-phosphate dehydrogenase-like, C-terminal domain"/>
    <property type="match status" value="1"/>
</dbReference>
<gene>
    <name evidence="4" type="ORF">DFH01_14685</name>
</gene>
<feature type="region of interest" description="Disordered" evidence="1">
    <location>
        <begin position="1"/>
        <end position="45"/>
    </location>
</feature>
<feature type="domain" description="GFO/IDH/MocA-like oxidoreductase" evidence="3">
    <location>
        <begin position="244"/>
        <end position="342"/>
    </location>
</feature>
<dbReference type="Gene3D" id="3.40.50.720">
    <property type="entry name" value="NAD(P)-binding Rossmann-like Domain"/>
    <property type="match status" value="1"/>
</dbReference>
<dbReference type="Gene3D" id="3.30.360.10">
    <property type="entry name" value="Dihydrodipicolinate Reductase, domain 2"/>
    <property type="match status" value="1"/>
</dbReference>
<dbReference type="InterPro" id="IPR000683">
    <property type="entry name" value="Gfo/Idh/MocA-like_OxRdtase_N"/>
</dbReference>
<dbReference type="PANTHER" id="PTHR43377:SF1">
    <property type="entry name" value="BILIVERDIN REDUCTASE A"/>
    <property type="match status" value="1"/>
</dbReference>
<proteinExistence type="predicted"/>
<dbReference type="InterPro" id="IPR036291">
    <property type="entry name" value="NAD(P)-bd_dom_sf"/>
</dbReference>
<dbReference type="GO" id="GO:0000166">
    <property type="term" value="F:nucleotide binding"/>
    <property type="evidence" value="ECO:0007669"/>
    <property type="project" value="InterPro"/>
</dbReference>
<evidence type="ECO:0000313" key="4">
    <source>
        <dbReference type="EMBL" id="PWS36407.1"/>
    </source>
</evidence>
<dbReference type="InterPro" id="IPR051450">
    <property type="entry name" value="Gfo/Idh/MocA_Oxidoreductases"/>
</dbReference>
<evidence type="ECO:0000313" key="5">
    <source>
        <dbReference type="Proteomes" id="UP000245765"/>
    </source>
</evidence>
<feature type="region of interest" description="Disordered" evidence="1">
    <location>
        <begin position="84"/>
        <end position="105"/>
    </location>
</feature>
<dbReference type="SUPFAM" id="SSF51735">
    <property type="entry name" value="NAD(P)-binding Rossmann-fold domains"/>
    <property type="match status" value="1"/>
</dbReference>
<evidence type="ECO:0000259" key="3">
    <source>
        <dbReference type="Pfam" id="PF22725"/>
    </source>
</evidence>
<organism evidence="4 5">
    <name type="scientific">Falsiroseomonas bella</name>
    <dbReference type="NCBI Taxonomy" id="2184016"/>
    <lineage>
        <taxon>Bacteria</taxon>
        <taxon>Pseudomonadati</taxon>
        <taxon>Pseudomonadota</taxon>
        <taxon>Alphaproteobacteria</taxon>
        <taxon>Acetobacterales</taxon>
        <taxon>Roseomonadaceae</taxon>
        <taxon>Falsiroseomonas</taxon>
    </lineage>
</organism>
<dbReference type="AlphaFoldDB" id="A0A317FEJ0"/>
<keyword evidence="5" id="KW-1185">Reference proteome</keyword>
<accession>A0A317FEJ0</accession>
<dbReference type="PANTHER" id="PTHR43377">
    <property type="entry name" value="BILIVERDIN REDUCTASE A"/>
    <property type="match status" value="1"/>
</dbReference>
<dbReference type="EMBL" id="QGNA01000003">
    <property type="protein sequence ID" value="PWS36407.1"/>
    <property type="molecule type" value="Genomic_DNA"/>
</dbReference>
<sequence>MQRVPESASTAQRISAVASPPRRRSGRTSTMEIQARSGPKGSTAAVAARQSGWPSSRVRTWPWRRKTRQSSAVWFQPAVAESATARGRSSSVSGRGGMAPRLPPAGRGVNLDGMVRADLAARMPRMLLIGCGAFGRVHAAALARLGVTALGYDPSQAARAALPGLRFADTLEDGLAACDAAIVATPPETHRAIAEAVLRAGCGLFLEKPATVTAAESVELEAIARETGCIAQVGLYFRFHPKAQALHAMVRAGDFGRLHHLSARMSGLKRARADSGALLNDAVHFADLLPWMAGEAPARVFATLSDPLGRGREDLALIQLLFPSGATGFIEAGCVLPGEHDDAVVPGAETRKLLAIAGRDALAELDFAAERLALRRGRHEPAPGGAWLPAHAPREMVDAPGLDPVGVVTAQLAAFLEAVRSRVPQGPGLREGGVAPLAILDAARRSAQEGRVVTIGEG</sequence>
<dbReference type="InterPro" id="IPR055170">
    <property type="entry name" value="GFO_IDH_MocA-like_dom"/>
</dbReference>
<dbReference type="Pfam" id="PF22725">
    <property type="entry name" value="GFO_IDH_MocA_C3"/>
    <property type="match status" value="1"/>
</dbReference>
<evidence type="ECO:0000256" key="1">
    <source>
        <dbReference type="SAM" id="MobiDB-lite"/>
    </source>
</evidence>
<name>A0A317FEJ0_9PROT</name>
<evidence type="ECO:0000259" key="2">
    <source>
        <dbReference type="Pfam" id="PF01408"/>
    </source>
</evidence>
<comment type="caution">
    <text evidence="4">The sequence shown here is derived from an EMBL/GenBank/DDBJ whole genome shotgun (WGS) entry which is preliminary data.</text>
</comment>